<evidence type="ECO:0000313" key="3">
    <source>
        <dbReference type="Proteomes" id="UP001163850"/>
    </source>
</evidence>
<dbReference type="GO" id="GO:0003714">
    <property type="term" value="F:transcription corepressor activity"/>
    <property type="evidence" value="ECO:0007669"/>
    <property type="project" value="InterPro"/>
</dbReference>
<dbReference type="GO" id="GO:0005634">
    <property type="term" value="C:nucleus"/>
    <property type="evidence" value="ECO:0007669"/>
    <property type="project" value="TreeGrafter"/>
</dbReference>
<dbReference type="GO" id="GO:0030968">
    <property type="term" value="P:endoplasmic reticulum unfolded protein response"/>
    <property type="evidence" value="ECO:0007669"/>
    <property type="project" value="TreeGrafter"/>
</dbReference>
<reference evidence="2" key="1">
    <citation type="submission" date="2022-08" db="EMBL/GenBank/DDBJ databases">
        <authorList>
            <consortium name="DOE Joint Genome Institute"/>
            <person name="Min B."/>
            <person name="Riley R."/>
            <person name="Sierra-Patev S."/>
            <person name="Naranjo-Ortiz M."/>
            <person name="Looney B."/>
            <person name="Konkel Z."/>
            <person name="Slot J.C."/>
            <person name="Sakamoto Y."/>
            <person name="Steenwyk J.L."/>
            <person name="Rokas A."/>
            <person name="Carro J."/>
            <person name="Camarero S."/>
            <person name="Ferreira P."/>
            <person name="Molpeceres G."/>
            <person name="Ruiz-Duenas F.J."/>
            <person name="Serrano A."/>
            <person name="Henrissat B."/>
            <person name="Drula E."/>
            <person name="Hughes K.W."/>
            <person name="Mata J.L."/>
            <person name="Ishikawa N.K."/>
            <person name="Vargas-Isla R."/>
            <person name="Ushijima S."/>
            <person name="Smith C.A."/>
            <person name="Ahrendt S."/>
            <person name="Andreopoulos W."/>
            <person name="He G."/>
            <person name="Labutti K."/>
            <person name="Lipzen A."/>
            <person name="Ng V."/>
            <person name="Sandor L."/>
            <person name="Barry K."/>
            <person name="Martinez A.T."/>
            <person name="Xiao Y."/>
            <person name="Gibbons J.G."/>
            <person name="Terashima K."/>
            <person name="Hibbett D.S."/>
            <person name="Grigoriev I.V."/>
        </authorList>
    </citation>
    <scope>NUCLEOTIDE SEQUENCE</scope>
    <source>
        <strain evidence="2">TFB7829</strain>
    </source>
</reference>
<evidence type="ECO:0000313" key="2">
    <source>
        <dbReference type="EMBL" id="KAJ3981027.1"/>
    </source>
</evidence>
<dbReference type="Proteomes" id="UP001163850">
    <property type="component" value="Unassembled WGS sequence"/>
</dbReference>
<sequence length="203" mass="21824">MDDSRSQSSIMPSESSPRLGHSTQSSMSLASSSTLLDEQDEDVRIAVKALGDMRSGNIGGAASRQAVAPLSTSPKSTTSTPSPILSSHGMPNNDAHLEPDFVSRMAHIPLVNGAIRMYEQGKASSRVVKYGAEIMETGVKTISRPVIDRLPTGQLDDFAHSSLLVLSVSKSYPLNASSFARILVWDDIWVDTAMILAWFRSAC</sequence>
<dbReference type="AlphaFoldDB" id="A0AA38UR65"/>
<accession>A0AA38UR65</accession>
<dbReference type="Pfam" id="PF08618">
    <property type="entry name" value="Opi1"/>
    <property type="match status" value="1"/>
</dbReference>
<comment type="caution">
    <text evidence="2">The sequence shown here is derived from an EMBL/GenBank/DDBJ whole genome shotgun (WGS) entry which is preliminary data.</text>
</comment>
<feature type="region of interest" description="Disordered" evidence="1">
    <location>
        <begin position="1"/>
        <end position="38"/>
    </location>
</feature>
<feature type="compositionally biased region" description="Low complexity" evidence="1">
    <location>
        <begin position="69"/>
        <end position="87"/>
    </location>
</feature>
<dbReference type="PANTHER" id="PTHR38406">
    <property type="entry name" value="TRANSCRIPTIONAL REPRESSOR OPI1"/>
    <property type="match status" value="1"/>
</dbReference>
<name>A0AA38UR65_9AGAR</name>
<proteinExistence type="predicted"/>
<feature type="region of interest" description="Disordered" evidence="1">
    <location>
        <begin position="54"/>
        <end position="95"/>
    </location>
</feature>
<dbReference type="EMBL" id="MU802140">
    <property type="protein sequence ID" value="KAJ3981027.1"/>
    <property type="molecule type" value="Genomic_DNA"/>
</dbReference>
<dbReference type="GO" id="GO:0008654">
    <property type="term" value="P:phospholipid biosynthetic process"/>
    <property type="evidence" value="ECO:0007669"/>
    <property type="project" value="TreeGrafter"/>
</dbReference>
<organism evidence="2 3">
    <name type="scientific">Lentinula detonsa</name>
    <dbReference type="NCBI Taxonomy" id="2804962"/>
    <lineage>
        <taxon>Eukaryota</taxon>
        <taxon>Fungi</taxon>
        <taxon>Dikarya</taxon>
        <taxon>Basidiomycota</taxon>
        <taxon>Agaricomycotina</taxon>
        <taxon>Agaricomycetes</taxon>
        <taxon>Agaricomycetidae</taxon>
        <taxon>Agaricales</taxon>
        <taxon>Marasmiineae</taxon>
        <taxon>Omphalotaceae</taxon>
        <taxon>Lentinula</taxon>
    </lineage>
</organism>
<dbReference type="GO" id="GO:0005783">
    <property type="term" value="C:endoplasmic reticulum"/>
    <property type="evidence" value="ECO:0007669"/>
    <property type="project" value="TreeGrafter"/>
</dbReference>
<feature type="compositionally biased region" description="Low complexity" evidence="1">
    <location>
        <begin position="1"/>
        <end position="36"/>
    </location>
</feature>
<gene>
    <name evidence="2" type="ORF">F5890DRAFT_1557174</name>
</gene>
<protein>
    <submittedName>
        <fullName evidence="2">Uncharacterized protein</fullName>
    </submittedName>
</protein>
<dbReference type="GO" id="GO:0006357">
    <property type="term" value="P:regulation of transcription by RNA polymerase II"/>
    <property type="evidence" value="ECO:0007669"/>
    <property type="project" value="TreeGrafter"/>
</dbReference>
<evidence type="ECO:0000256" key="1">
    <source>
        <dbReference type="SAM" id="MobiDB-lite"/>
    </source>
</evidence>
<dbReference type="InterPro" id="IPR013927">
    <property type="entry name" value="TF_Opi1_Ccg-8"/>
</dbReference>
<dbReference type="PANTHER" id="PTHR38406:SF1">
    <property type="entry name" value="TRANSCRIPTIONAL REPRESSOR OPI1"/>
    <property type="match status" value="1"/>
</dbReference>